<protein>
    <submittedName>
        <fullName evidence="2">Uncharacterized protein</fullName>
    </submittedName>
</protein>
<evidence type="ECO:0000256" key="1">
    <source>
        <dbReference type="SAM" id="MobiDB-lite"/>
    </source>
</evidence>
<dbReference type="RefSeq" id="WP_236118493.1">
    <property type="nucleotide sequence ID" value="NZ_JAKGSI010000002.1"/>
</dbReference>
<proteinExistence type="predicted"/>
<comment type="caution">
    <text evidence="2">The sequence shown here is derived from an EMBL/GenBank/DDBJ whole genome shotgun (WGS) entry which is preliminary data.</text>
</comment>
<reference evidence="2" key="1">
    <citation type="submission" date="2022-01" db="EMBL/GenBank/DDBJ databases">
        <title>Corynebacterium sp. nov isolated from isolated from the feces of the greater white-fronted geese (Anser albifrons) at Poyang Lake, PR China.</title>
        <authorList>
            <person name="Liu Q."/>
        </authorList>
    </citation>
    <scope>NUCLEOTIDE SEQUENCE</scope>
    <source>
        <strain evidence="2">JCM 32435</strain>
    </source>
</reference>
<evidence type="ECO:0000313" key="2">
    <source>
        <dbReference type="EMBL" id="MCF4006714.1"/>
    </source>
</evidence>
<accession>A0A9X1QP28</accession>
<name>A0A9X1QP28_9CORY</name>
<keyword evidence="3" id="KW-1185">Reference proteome</keyword>
<evidence type="ECO:0000313" key="3">
    <source>
        <dbReference type="Proteomes" id="UP001139336"/>
    </source>
</evidence>
<gene>
    <name evidence="2" type="ORF">L1O03_05910</name>
</gene>
<feature type="compositionally biased region" description="Basic and acidic residues" evidence="1">
    <location>
        <begin position="9"/>
        <end position="22"/>
    </location>
</feature>
<dbReference type="AlphaFoldDB" id="A0A9X1QP28"/>
<dbReference type="EMBL" id="JAKGSI010000002">
    <property type="protein sequence ID" value="MCF4006714.1"/>
    <property type="molecule type" value="Genomic_DNA"/>
</dbReference>
<sequence>MAEPTPAPRPRDPRQPRVSAEDVERTFRALLAEEPLTDEQLHHAHDVLVAALQEG</sequence>
<feature type="region of interest" description="Disordered" evidence="1">
    <location>
        <begin position="1"/>
        <end position="22"/>
    </location>
</feature>
<dbReference type="Proteomes" id="UP001139336">
    <property type="component" value="Unassembled WGS sequence"/>
</dbReference>
<organism evidence="2 3">
    <name type="scientific">Corynebacterium uropygiale</name>
    <dbReference type="NCBI Taxonomy" id="1775911"/>
    <lineage>
        <taxon>Bacteria</taxon>
        <taxon>Bacillati</taxon>
        <taxon>Actinomycetota</taxon>
        <taxon>Actinomycetes</taxon>
        <taxon>Mycobacteriales</taxon>
        <taxon>Corynebacteriaceae</taxon>
        <taxon>Corynebacterium</taxon>
    </lineage>
</organism>